<comment type="caution">
    <text evidence="3">The sequence shown here is derived from an EMBL/GenBank/DDBJ whole genome shotgun (WGS) entry which is preliminary data.</text>
</comment>
<reference evidence="3" key="1">
    <citation type="submission" date="2022-12" db="EMBL/GenBank/DDBJ databases">
        <title>Reference genome sequencing for broad-spectrum identification of bacterial and archaeal isolates by mass spectrometry.</title>
        <authorList>
            <person name="Sekiguchi Y."/>
            <person name="Tourlousse D.M."/>
        </authorList>
    </citation>
    <scope>NUCLEOTIDE SEQUENCE</scope>
    <source>
        <strain evidence="3">10succ1</strain>
    </source>
</reference>
<feature type="domain" description="Tetratrico peptide repeat group 5" evidence="2">
    <location>
        <begin position="39"/>
        <end position="154"/>
    </location>
</feature>
<dbReference type="Gene3D" id="1.25.40.10">
    <property type="entry name" value="Tetratricopeptide repeat domain"/>
    <property type="match status" value="1"/>
</dbReference>
<evidence type="ECO:0000313" key="4">
    <source>
        <dbReference type="Proteomes" id="UP001144471"/>
    </source>
</evidence>
<organism evidence="3 4">
    <name type="scientific">Propionigenium maris DSM 9537</name>
    <dbReference type="NCBI Taxonomy" id="1123000"/>
    <lineage>
        <taxon>Bacteria</taxon>
        <taxon>Fusobacteriati</taxon>
        <taxon>Fusobacteriota</taxon>
        <taxon>Fusobacteriia</taxon>
        <taxon>Fusobacteriales</taxon>
        <taxon>Fusobacteriaceae</taxon>
        <taxon>Propionigenium</taxon>
    </lineage>
</organism>
<protein>
    <recommendedName>
        <fullName evidence="2">Tetratrico peptide repeat group 5 domain-containing protein</fullName>
    </recommendedName>
</protein>
<dbReference type="AlphaFoldDB" id="A0A9W6GPC5"/>
<keyword evidence="4" id="KW-1185">Reference proteome</keyword>
<dbReference type="SMART" id="SM00028">
    <property type="entry name" value="TPR"/>
    <property type="match status" value="1"/>
</dbReference>
<dbReference type="EMBL" id="BSDY01000039">
    <property type="protein sequence ID" value="GLI58207.1"/>
    <property type="molecule type" value="Genomic_DNA"/>
</dbReference>
<evidence type="ECO:0000259" key="2">
    <source>
        <dbReference type="Pfam" id="PF12688"/>
    </source>
</evidence>
<evidence type="ECO:0000313" key="3">
    <source>
        <dbReference type="EMBL" id="GLI58207.1"/>
    </source>
</evidence>
<dbReference type="Pfam" id="PF12688">
    <property type="entry name" value="TPR_5"/>
    <property type="match status" value="1"/>
</dbReference>
<evidence type="ECO:0000256" key="1">
    <source>
        <dbReference type="PROSITE-ProRule" id="PRU00339"/>
    </source>
</evidence>
<dbReference type="InterPro" id="IPR011990">
    <property type="entry name" value="TPR-like_helical_dom_sf"/>
</dbReference>
<dbReference type="RefSeq" id="WP_281837895.1">
    <property type="nucleotide sequence ID" value="NZ_BSDY01000039.1"/>
</dbReference>
<dbReference type="PROSITE" id="PS50293">
    <property type="entry name" value="TPR_REGION"/>
    <property type="match status" value="1"/>
</dbReference>
<feature type="repeat" description="TPR" evidence="1">
    <location>
        <begin position="72"/>
        <end position="105"/>
    </location>
</feature>
<dbReference type="SUPFAM" id="SSF48452">
    <property type="entry name" value="TPR-like"/>
    <property type="match status" value="1"/>
</dbReference>
<proteinExistence type="predicted"/>
<gene>
    <name evidence="3" type="ORF">PM10SUCC1_37210</name>
</gene>
<dbReference type="Proteomes" id="UP001144471">
    <property type="component" value="Unassembled WGS sequence"/>
</dbReference>
<dbReference type="InterPro" id="IPR041656">
    <property type="entry name" value="TPR_5"/>
</dbReference>
<dbReference type="PROSITE" id="PS50005">
    <property type="entry name" value="TPR"/>
    <property type="match status" value="1"/>
</dbReference>
<dbReference type="InterPro" id="IPR019734">
    <property type="entry name" value="TPR_rpt"/>
</dbReference>
<keyword evidence="1" id="KW-0802">TPR repeat</keyword>
<accession>A0A9W6GPC5</accession>
<sequence>MDERLLKAAELRSSGLKEEALELVKSYLEEEPEDPQGNYQCAWCCDVLEREGEAVEYYVKAIRNGLKGEELEGAYLGLGSTYRCLGEYDKSAEVFTEALKVFPENLEFEVFYAMTLYNLKKHGESMERLLKVVANSSEDEKIKGYREAILFYSDKLDRKFD</sequence>
<name>A0A9W6GPC5_9FUSO</name>